<comment type="cofactor">
    <cofactor evidence="1">
        <name>[4Fe-4S] cluster</name>
        <dbReference type="ChEBI" id="CHEBI:49883"/>
    </cofactor>
</comment>
<evidence type="ECO:0000256" key="2">
    <source>
        <dbReference type="ARBA" id="ARBA00022723"/>
    </source>
</evidence>
<keyword evidence="5 15" id="KW-0347">Helicase</keyword>
<dbReference type="PANTHER" id="PTHR11472:SF34">
    <property type="entry name" value="REGULATOR OF TELOMERE ELONGATION HELICASE 1"/>
    <property type="match status" value="1"/>
</dbReference>
<dbReference type="PANTHER" id="PTHR11472">
    <property type="entry name" value="DNA REPAIR DEAD HELICASE RAD3/XP-D SUBFAMILY MEMBER"/>
    <property type="match status" value="1"/>
</dbReference>
<dbReference type="Gene3D" id="3.40.140.10">
    <property type="entry name" value="Cytidine Deaminase, domain 2"/>
    <property type="match status" value="1"/>
</dbReference>
<dbReference type="AlphaFoldDB" id="A0A1T4KNR7"/>
<dbReference type="InterPro" id="IPR027417">
    <property type="entry name" value="P-loop_NTPase"/>
</dbReference>
<evidence type="ECO:0000256" key="4">
    <source>
        <dbReference type="ARBA" id="ARBA00022801"/>
    </source>
</evidence>
<keyword evidence="16" id="KW-1185">Reference proteome</keyword>
<comment type="catalytic activity">
    <reaction evidence="13">
        <text>ATP + H2O = ADP + phosphate + H(+)</text>
        <dbReference type="Rhea" id="RHEA:13065"/>
        <dbReference type="ChEBI" id="CHEBI:15377"/>
        <dbReference type="ChEBI" id="CHEBI:15378"/>
        <dbReference type="ChEBI" id="CHEBI:30616"/>
        <dbReference type="ChEBI" id="CHEBI:43474"/>
        <dbReference type="ChEBI" id="CHEBI:456216"/>
        <dbReference type="EC" id="5.6.2.3"/>
    </reaction>
</comment>
<keyword evidence="6" id="KW-0067">ATP-binding</keyword>
<reference evidence="15 16" key="1">
    <citation type="submission" date="2017-02" db="EMBL/GenBank/DDBJ databases">
        <authorList>
            <person name="Peterson S.W."/>
        </authorList>
    </citation>
    <scope>NUCLEOTIDE SEQUENCE [LARGE SCALE GENOMIC DNA]</scope>
    <source>
        <strain evidence="15 16">ATCC 700028</strain>
    </source>
</reference>
<keyword evidence="3" id="KW-0547">Nucleotide-binding</keyword>
<dbReference type="InterPro" id="IPR014013">
    <property type="entry name" value="Helic_SF1/SF2_ATP-bd_DinG/Rad3"/>
</dbReference>
<evidence type="ECO:0000313" key="15">
    <source>
        <dbReference type="EMBL" id="SJZ44076.1"/>
    </source>
</evidence>
<dbReference type="GO" id="GO:0051536">
    <property type="term" value="F:iron-sulfur cluster binding"/>
    <property type="evidence" value="ECO:0007669"/>
    <property type="project" value="UniProtKB-KW"/>
</dbReference>
<keyword evidence="2" id="KW-0479">Metal-binding</keyword>
<gene>
    <name evidence="15" type="ORF">SAMN02745174_00517</name>
</gene>
<accession>A0A1T4KNR7</accession>
<evidence type="ECO:0000256" key="8">
    <source>
        <dbReference type="ARBA" id="ARBA00023014"/>
    </source>
</evidence>
<protein>
    <recommendedName>
        <fullName evidence="12">DNA 5'-3' helicase</fullName>
        <ecNumber evidence="12">5.6.2.3</ecNumber>
    </recommendedName>
</protein>
<dbReference type="EMBL" id="FUWX01000005">
    <property type="protein sequence ID" value="SJZ44076.1"/>
    <property type="molecule type" value="Genomic_DNA"/>
</dbReference>
<evidence type="ECO:0000256" key="12">
    <source>
        <dbReference type="ARBA" id="ARBA00044969"/>
    </source>
</evidence>
<evidence type="ECO:0000256" key="11">
    <source>
        <dbReference type="ARBA" id="ARBA00038058"/>
    </source>
</evidence>
<evidence type="ECO:0000256" key="7">
    <source>
        <dbReference type="ARBA" id="ARBA00023004"/>
    </source>
</evidence>
<evidence type="ECO:0000256" key="9">
    <source>
        <dbReference type="ARBA" id="ARBA00023125"/>
    </source>
</evidence>
<dbReference type="EC" id="5.6.2.3" evidence="12"/>
<dbReference type="GO" id="GO:0005524">
    <property type="term" value="F:ATP binding"/>
    <property type="evidence" value="ECO:0007669"/>
    <property type="project" value="UniProtKB-KW"/>
</dbReference>
<dbReference type="PROSITE" id="PS01302">
    <property type="entry name" value="UPF0758"/>
    <property type="match status" value="1"/>
</dbReference>
<dbReference type="GO" id="GO:0016818">
    <property type="term" value="F:hydrolase activity, acting on acid anhydrides, in phosphorus-containing anhydrides"/>
    <property type="evidence" value="ECO:0007669"/>
    <property type="project" value="InterPro"/>
</dbReference>
<evidence type="ECO:0000259" key="14">
    <source>
        <dbReference type="PROSITE" id="PS51193"/>
    </source>
</evidence>
<dbReference type="InterPro" id="IPR014001">
    <property type="entry name" value="Helicase_ATP-bd"/>
</dbReference>
<evidence type="ECO:0000256" key="10">
    <source>
        <dbReference type="ARBA" id="ARBA00023235"/>
    </source>
</evidence>
<keyword evidence="10" id="KW-0413">Isomerase</keyword>
<dbReference type="SMART" id="SM00487">
    <property type="entry name" value="DEXDc"/>
    <property type="match status" value="1"/>
</dbReference>
<dbReference type="Gene3D" id="3.40.50.300">
    <property type="entry name" value="P-loop containing nucleotide triphosphate hydrolases"/>
    <property type="match status" value="2"/>
</dbReference>
<evidence type="ECO:0000256" key="3">
    <source>
        <dbReference type="ARBA" id="ARBA00022741"/>
    </source>
</evidence>
<dbReference type="Pfam" id="PF13307">
    <property type="entry name" value="Helicase_C_2"/>
    <property type="match status" value="1"/>
</dbReference>
<dbReference type="STRING" id="180163.SAMN02745174_00517"/>
<dbReference type="InterPro" id="IPR006555">
    <property type="entry name" value="ATP-dep_Helicase_C"/>
</dbReference>
<dbReference type="InterPro" id="IPR011545">
    <property type="entry name" value="DEAD/DEAH_box_helicase_dom"/>
</dbReference>
<evidence type="ECO:0000256" key="6">
    <source>
        <dbReference type="ARBA" id="ARBA00022840"/>
    </source>
</evidence>
<evidence type="ECO:0000256" key="1">
    <source>
        <dbReference type="ARBA" id="ARBA00001966"/>
    </source>
</evidence>
<keyword evidence="7" id="KW-0408">Iron</keyword>
<keyword evidence="4" id="KW-0378">Hydrolase</keyword>
<dbReference type="GO" id="GO:0006139">
    <property type="term" value="P:nucleobase-containing compound metabolic process"/>
    <property type="evidence" value="ECO:0007669"/>
    <property type="project" value="InterPro"/>
</dbReference>
<keyword evidence="9" id="KW-0238">DNA-binding</keyword>
<dbReference type="SMART" id="SM00491">
    <property type="entry name" value="HELICc2"/>
    <property type="match status" value="1"/>
</dbReference>
<dbReference type="PROSITE" id="PS51193">
    <property type="entry name" value="HELICASE_ATP_BIND_2"/>
    <property type="match status" value="1"/>
</dbReference>
<dbReference type="GO" id="GO:0043139">
    <property type="term" value="F:5'-3' DNA helicase activity"/>
    <property type="evidence" value="ECO:0007669"/>
    <property type="project" value="UniProtKB-EC"/>
</dbReference>
<keyword evidence="8" id="KW-0411">Iron-sulfur</keyword>
<dbReference type="InterPro" id="IPR020891">
    <property type="entry name" value="UPF0758_CS"/>
</dbReference>
<dbReference type="Pfam" id="PF06733">
    <property type="entry name" value="DEAD_2"/>
    <property type="match status" value="1"/>
</dbReference>
<dbReference type="GO" id="GO:0046872">
    <property type="term" value="F:metal ion binding"/>
    <property type="evidence" value="ECO:0007669"/>
    <property type="project" value="UniProtKB-KW"/>
</dbReference>
<dbReference type="Proteomes" id="UP000191153">
    <property type="component" value="Unassembled WGS sequence"/>
</dbReference>
<proteinExistence type="inferred from homology"/>
<feature type="domain" description="Helicase ATP-binding" evidence="14">
    <location>
        <begin position="136"/>
        <end position="423"/>
    </location>
</feature>
<sequence>MKGKEMRIEEKLTLEVRTLMKKEIEASGGNEVFFRGLPNEEGIVDEVKVLARGNKYSVPAILKAMKKEEVIIHNHPSGYLFPSDADIEIASIYSNKMSGGSYIVNNKVDDIYIIVELYQEKNISIDIGPYFEKKGVLSRVFPEFEYRKEQLHMAKHIENGLNIEKKVIVEAGTGTGKTLAYLIPSIEWSLKNKKRVVITTNTINLQEQLLNKDIPIAKKVIDGDFKYTLVKGRGNYLCNRKLHNMAVGEVVDFSEMSLIQKNQFKEIISWGGYTDTGDKAELTFEVDGNVWEHFQSESDMCMGNKCPFKEECFFLKARDEKKRADILITNHHMYFSDLAIRKEIGFDSEYSILPEYGLAVFDEAHNIEKVARDYFSYEVSKYGFTKVMNQIYATDGKKRKKGSGSLDILINYLKGIGNYYDKENIEKELENDIKLKHKNLFKSGQDFFNGLIEIFSKGQMGSLSLRLRKETNFTEKFEILKDNFIVEFISYLKGVYKILKNIKEVEDKEGYITEFTRYIERLNTFLENFKFINDLGDEKYIYWVEVNGRKNNSKLVATPLKIDDELSKHLYENLKEIVFTSATIAIGDSFKYFKESIGLKEETLDKVIHSPFDYDHQMKVYLPKDIPDPSDRSFADGIKGFLVDILEKSKGKTFLLFTSYSALNYMYYMVRDELEEKGMELFVQGMAPRTQLVNMYKCGKNPVLFGTDSFWEGVDIKGEQLSSVIIIKLPFKVPSDPVTEAIIENYSKQNKNAFIEYQIPESVIKFKQGIGRLIRSKSDRGIVTILDTRVINKKYGKYFIDAIPTKNIKVLNRKEIIEDISIELED</sequence>
<dbReference type="GO" id="GO:0003677">
    <property type="term" value="F:DNA binding"/>
    <property type="evidence" value="ECO:0007669"/>
    <property type="project" value="UniProtKB-KW"/>
</dbReference>
<dbReference type="SUPFAM" id="SSF52540">
    <property type="entry name" value="P-loop containing nucleoside triphosphate hydrolases"/>
    <property type="match status" value="2"/>
</dbReference>
<dbReference type="InterPro" id="IPR045028">
    <property type="entry name" value="DinG/Rad3-like"/>
</dbReference>
<comment type="similarity">
    <text evidence="11">Belongs to the helicase family. DinG subfamily.</text>
</comment>
<name>A0A1T4KNR7_9FUSO</name>
<evidence type="ECO:0000256" key="5">
    <source>
        <dbReference type="ARBA" id="ARBA00022806"/>
    </source>
</evidence>
<evidence type="ECO:0000313" key="16">
    <source>
        <dbReference type="Proteomes" id="UP000191153"/>
    </source>
</evidence>
<evidence type="ECO:0000256" key="13">
    <source>
        <dbReference type="ARBA" id="ARBA00048954"/>
    </source>
</evidence>
<dbReference type="InterPro" id="IPR010614">
    <property type="entry name" value="RAD3-like_helicase_DEAD"/>
</dbReference>
<dbReference type="Pfam" id="PF00270">
    <property type="entry name" value="DEAD"/>
    <property type="match status" value="1"/>
</dbReference>
<organism evidence="15 16">
    <name type="scientific">Cetobacterium ceti</name>
    <dbReference type="NCBI Taxonomy" id="180163"/>
    <lineage>
        <taxon>Bacteria</taxon>
        <taxon>Fusobacteriati</taxon>
        <taxon>Fusobacteriota</taxon>
        <taxon>Fusobacteriia</taxon>
        <taxon>Fusobacteriales</taxon>
        <taxon>Fusobacteriaceae</taxon>
        <taxon>Cetobacterium</taxon>
    </lineage>
</organism>
<dbReference type="RefSeq" id="WP_234977874.1">
    <property type="nucleotide sequence ID" value="NZ_FUWX01000005.1"/>
</dbReference>